<keyword evidence="1" id="KW-0645">Protease</keyword>
<evidence type="ECO:0000313" key="9">
    <source>
        <dbReference type="Proteomes" id="UP000054350"/>
    </source>
</evidence>
<dbReference type="GO" id="GO:0008237">
    <property type="term" value="F:metallopeptidase activity"/>
    <property type="evidence" value="ECO:0007669"/>
    <property type="project" value="UniProtKB-KW"/>
</dbReference>
<feature type="domain" description="FTP" evidence="7">
    <location>
        <begin position="84"/>
        <end position="121"/>
    </location>
</feature>
<reference evidence="9" key="2">
    <citation type="submission" date="2009-11" db="EMBL/GenBank/DDBJ databases">
        <title>The Genome Sequence of Allomyces macrogynus strain ATCC 38327.</title>
        <authorList>
            <consortium name="The Broad Institute Genome Sequencing Platform"/>
            <person name="Russ C."/>
            <person name="Cuomo C."/>
            <person name="Shea T."/>
            <person name="Young S.K."/>
            <person name="Zeng Q."/>
            <person name="Koehrsen M."/>
            <person name="Haas B."/>
            <person name="Borodovsky M."/>
            <person name="Guigo R."/>
            <person name="Alvarado L."/>
            <person name="Berlin A."/>
            <person name="Borenstein D."/>
            <person name="Chen Z."/>
            <person name="Engels R."/>
            <person name="Freedman E."/>
            <person name="Gellesch M."/>
            <person name="Goldberg J."/>
            <person name="Griggs A."/>
            <person name="Gujja S."/>
            <person name="Heiman D."/>
            <person name="Hepburn T."/>
            <person name="Howarth C."/>
            <person name="Jen D."/>
            <person name="Larson L."/>
            <person name="Lewis B."/>
            <person name="Mehta T."/>
            <person name="Park D."/>
            <person name="Pearson M."/>
            <person name="Roberts A."/>
            <person name="Saif S."/>
            <person name="Shenoy N."/>
            <person name="Sisk P."/>
            <person name="Stolte C."/>
            <person name="Sykes S."/>
            <person name="Walk T."/>
            <person name="White J."/>
            <person name="Yandava C."/>
            <person name="Burger G."/>
            <person name="Gray M.W."/>
            <person name="Holland P.W.H."/>
            <person name="King N."/>
            <person name="Lang F.B.F."/>
            <person name="Roger A.J."/>
            <person name="Ruiz-Trillo I."/>
            <person name="Lander E."/>
            <person name="Nusbaum C."/>
        </authorList>
    </citation>
    <scope>NUCLEOTIDE SEQUENCE [LARGE SCALE GENOMIC DNA]</scope>
    <source>
        <strain evidence="9">ATCC 38327</strain>
    </source>
</reference>
<dbReference type="InterPro" id="IPR011096">
    <property type="entry name" value="FTP_domain"/>
</dbReference>
<dbReference type="GO" id="GO:0046872">
    <property type="term" value="F:metal ion binding"/>
    <property type="evidence" value="ECO:0007669"/>
    <property type="project" value="UniProtKB-KW"/>
</dbReference>
<dbReference type="VEuPathDB" id="FungiDB:AMAG_11104"/>
<dbReference type="EMBL" id="GG745347">
    <property type="protein sequence ID" value="KNE65485.1"/>
    <property type="molecule type" value="Genomic_DNA"/>
</dbReference>
<keyword evidence="3" id="KW-0378">Hydrolase</keyword>
<keyword evidence="5" id="KW-0482">Metalloprotease</keyword>
<dbReference type="GO" id="GO:0006508">
    <property type="term" value="P:proteolysis"/>
    <property type="evidence" value="ECO:0007669"/>
    <property type="project" value="UniProtKB-KW"/>
</dbReference>
<evidence type="ECO:0000256" key="3">
    <source>
        <dbReference type="ARBA" id="ARBA00022801"/>
    </source>
</evidence>
<evidence type="ECO:0000259" key="7">
    <source>
        <dbReference type="Pfam" id="PF07504"/>
    </source>
</evidence>
<evidence type="ECO:0000256" key="4">
    <source>
        <dbReference type="ARBA" id="ARBA00022833"/>
    </source>
</evidence>
<keyword evidence="9" id="KW-1185">Reference proteome</keyword>
<accession>A0A0L0SSZ2</accession>
<evidence type="ECO:0000256" key="1">
    <source>
        <dbReference type="ARBA" id="ARBA00022670"/>
    </source>
</evidence>
<dbReference type="PANTHER" id="PTHR33478">
    <property type="entry name" value="EXTRACELLULAR METALLOPROTEINASE MEP"/>
    <property type="match status" value="1"/>
</dbReference>
<feature type="signal peptide" evidence="6">
    <location>
        <begin position="1"/>
        <end position="32"/>
    </location>
</feature>
<evidence type="ECO:0000313" key="8">
    <source>
        <dbReference type="EMBL" id="KNE65485.1"/>
    </source>
</evidence>
<name>A0A0L0SSZ2_ALLM3</name>
<evidence type="ECO:0000256" key="5">
    <source>
        <dbReference type="ARBA" id="ARBA00023049"/>
    </source>
</evidence>
<keyword evidence="4" id="KW-0862">Zinc</keyword>
<keyword evidence="2" id="KW-0479">Metal-binding</keyword>
<dbReference type="OrthoDB" id="10509621at2759"/>
<dbReference type="Proteomes" id="UP000054350">
    <property type="component" value="Unassembled WGS sequence"/>
</dbReference>
<sequence length="278" mass="29645">MPLRPPSTQHRPLAAHFLAMLVALHAIPPAHAKQTNTFERWVKVPTLAVKSFAILPPFGTTLGTIAPPATAVHYLTETLGFLAAEFVIKNVVTTSSGVTAVYARQLVHGLEVVNADVNINIKYERPDRGDWRAFAATDLAALSDAGSTTGKSPADVFKTLASFVGAPTPTTVNVTVPASTGITSSDWRAEITSENATAPVPVQYQYVLYGNNLKLAYSLQLKQKLHWYSGHVNVQSGEIEAVNDWAAAARYPVVPVGDDKGPIVVVDSAAVVLTNALP</sequence>
<evidence type="ECO:0000256" key="2">
    <source>
        <dbReference type="ARBA" id="ARBA00022723"/>
    </source>
</evidence>
<dbReference type="AlphaFoldDB" id="A0A0L0SSZ2"/>
<reference evidence="8 9" key="1">
    <citation type="submission" date="2009-11" db="EMBL/GenBank/DDBJ databases">
        <title>Annotation of Allomyces macrogynus ATCC 38327.</title>
        <authorList>
            <consortium name="The Broad Institute Genome Sequencing Platform"/>
            <person name="Russ C."/>
            <person name="Cuomo C."/>
            <person name="Burger G."/>
            <person name="Gray M.W."/>
            <person name="Holland P.W.H."/>
            <person name="King N."/>
            <person name="Lang F.B.F."/>
            <person name="Roger A.J."/>
            <person name="Ruiz-Trillo I."/>
            <person name="Young S.K."/>
            <person name="Zeng Q."/>
            <person name="Gargeya S."/>
            <person name="Fitzgerald M."/>
            <person name="Haas B."/>
            <person name="Abouelleil A."/>
            <person name="Alvarado L."/>
            <person name="Arachchi H.M."/>
            <person name="Berlin A."/>
            <person name="Chapman S.B."/>
            <person name="Gearin G."/>
            <person name="Goldberg J."/>
            <person name="Griggs A."/>
            <person name="Gujja S."/>
            <person name="Hansen M."/>
            <person name="Heiman D."/>
            <person name="Howarth C."/>
            <person name="Larimer J."/>
            <person name="Lui A."/>
            <person name="MacDonald P.J.P."/>
            <person name="McCowen C."/>
            <person name="Montmayeur A."/>
            <person name="Murphy C."/>
            <person name="Neiman D."/>
            <person name="Pearson M."/>
            <person name="Priest M."/>
            <person name="Roberts A."/>
            <person name="Saif S."/>
            <person name="Shea T."/>
            <person name="Sisk P."/>
            <person name="Stolte C."/>
            <person name="Sykes S."/>
            <person name="Wortman J."/>
            <person name="Nusbaum C."/>
            <person name="Birren B."/>
        </authorList>
    </citation>
    <scope>NUCLEOTIDE SEQUENCE [LARGE SCALE GENOMIC DNA]</scope>
    <source>
        <strain evidence="8 9">ATCC 38327</strain>
    </source>
</reference>
<dbReference type="InterPro" id="IPR050371">
    <property type="entry name" value="Fungal_virulence_M36"/>
</dbReference>
<evidence type="ECO:0000256" key="6">
    <source>
        <dbReference type="SAM" id="SignalP"/>
    </source>
</evidence>
<keyword evidence="6" id="KW-0732">Signal</keyword>
<dbReference type="Pfam" id="PF07504">
    <property type="entry name" value="FTP"/>
    <property type="match status" value="1"/>
</dbReference>
<protein>
    <recommendedName>
        <fullName evidence="7">FTP domain-containing protein</fullName>
    </recommendedName>
</protein>
<gene>
    <name evidence="8" type="ORF">AMAG_11104</name>
</gene>
<feature type="chain" id="PRO_5005548305" description="FTP domain-containing protein" evidence="6">
    <location>
        <begin position="33"/>
        <end position="278"/>
    </location>
</feature>
<organism evidence="8 9">
    <name type="scientific">Allomyces macrogynus (strain ATCC 38327)</name>
    <name type="common">Allomyces javanicus var. macrogynus</name>
    <dbReference type="NCBI Taxonomy" id="578462"/>
    <lineage>
        <taxon>Eukaryota</taxon>
        <taxon>Fungi</taxon>
        <taxon>Fungi incertae sedis</taxon>
        <taxon>Blastocladiomycota</taxon>
        <taxon>Blastocladiomycetes</taxon>
        <taxon>Blastocladiales</taxon>
        <taxon>Blastocladiaceae</taxon>
        <taxon>Allomyces</taxon>
    </lineage>
</organism>
<dbReference type="PANTHER" id="PTHR33478:SF1">
    <property type="entry name" value="EXTRACELLULAR METALLOPROTEINASE MEP"/>
    <property type="match status" value="1"/>
</dbReference>
<proteinExistence type="predicted"/>